<gene>
    <name evidence="1" type="ORF">Ato02nite_006760</name>
</gene>
<protein>
    <submittedName>
        <fullName evidence="1">Uncharacterized protein</fullName>
    </submittedName>
</protein>
<dbReference type="Proteomes" id="UP000677082">
    <property type="component" value="Unassembled WGS sequence"/>
</dbReference>
<dbReference type="RefSeq" id="WP_213004863.1">
    <property type="nucleotide sequence ID" value="NZ_BOQN01000009.1"/>
</dbReference>
<name>A0A919T454_9ACTN</name>
<organism evidence="1 2">
    <name type="scientific">Paractinoplanes toevensis</name>
    <dbReference type="NCBI Taxonomy" id="571911"/>
    <lineage>
        <taxon>Bacteria</taxon>
        <taxon>Bacillati</taxon>
        <taxon>Actinomycetota</taxon>
        <taxon>Actinomycetes</taxon>
        <taxon>Micromonosporales</taxon>
        <taxon>Micromonosporaceae</taxon>
        <taxon>Paractinoplanes</taxon>
    </lineage>
</organism>
<proteinExistence type="predicted"/>
<evidence type="ECO:0000313" key="2">
    <source>
        <dbReference type="Proteomes" id="UP000677082"/>
    </source>
</evidence>
<sequence>MADQPIGPILDGLGVAIDLNEGDLVESALVIAKVVNADGQTTVGLFDSAGMDWLRPPGRRLTSE</sequence>
<comment type="caution">
    <text evidence="1">The sequence shown here is derived from an EMBL/GenBank/DDBJ whole genome shotgun (WGS) entry which is preliminary data.</text>
</comment>
<accession>A0A919T454</accession>
<reference evidence="1 2" key="1">
    <citation type="submission" date="2021-03" db="EMBL/GenBank/DDBJ databases">
        <title>Whole genome shotgun sequence of Actinoplanes toevensis NBRC 105298.</title>
        <authorList>
            <person name="Komaki H."/>
            <person name="Tamura T."/>
        </authorList>
    </citation>
    <scope>NUCLEOTIDE SEQUENCE [LARGE SCALE GENOMIC DNA]</scope>
    <source>
        <strain evidence="1 2">NBRC 105298</strain>
    </source>
</reference>
<dbReference type="AlphaFoldDB" id="A0A919T454"/>
<dbReference type="EMBL" id="BOQN01000009">
    <property type="protein sequence ID" value="GIM88883.1"/>
    <property type="molecule type" value="Genomic_DNA"/>
</dbReference>
<keyword evidence="2" id="KW-1185">Reference proteome</keyword>
<evidence type="ECO:0000313" key="1">
    <source>
        <dbReference type="EMBL" id="GIM88883.1"/>
    </source>
</evidence>